<reference evidence="2 3" key="1">
    <citation type="submission" date="2022-05" db="EMBL/GenBank/DDBJ databases">
        <title>Chromosome-level reference genomes for two strains of Caenorhabditis briggsae: an improved platform for comparative genomics.</title>
        <authorList>
            <person name="Stevens L."/>
            <person name="Andersen E.C."/>
        </authorList>
    </citation>
    <scope>NUCLEOTIDE SEQUENCE [LARGE SCALE GENOMIC DNA]</scope>
    <source>
        <strain evidence="2">QX1410_ONT</strain>
        <tissue evidence="2">Whole-organism</tissue>
    </source>
</reference>
<organism evidence="2 3">
    <name type="scientific">Caenorhabditis briggsae</name>
    <dbReference type="NCBI Taxonomy" id="6238"/>
    <lineage>
        <taxon>Eukaryota</taxon>
        <taxon>Metazoa</taxon>
        <taxon>Ecdysozoa</taxon>
        <taxon>Nematoda</taxon>
        <taxon>Chromadorea</taxon>
        <taxon>Rhabditida</taxon>
        <taxon>Rhabditina</taxon>
        <taxon>Rhabditomorpha</taxon>
        <taxon>Rhabditoidea</taxon>
        <taxon>Rhabditidae</taxon>
        <taxon>Peloderinae</taxon>
        <taxon>Caenorhabditis</taxon>
    </lineage>
</organism>
<dbReference type="EMBL" id="CP090892">
    <property type="protein sequence ID" value="ULU08237.1"/>
    <property type="molecule type" value="Genomic_DNA"/>
</dbReference>
<dbReference type="Proteomes" id="UP000827892">
    <property type="component" value="Chromosome II"/>
</dbReference>
<sequence length="344" mass="39357">MAGFRNLDYLDLDAPGPQKHVRSEQLEQMEQLRQLNSDPSFDDHQREIGAELVSDTSGSTDSEKASELARILKHLHDDSPLEETIRNAMLGPEEEMTYGLNNVNAPSTFATTSFSAYNPQMVDPASFYGFSADGSHPSTSATLSMSGMFQPQNEFPSFNISNSPFIDSDFAHPLGNHMDYHHQTASQNPSTSETLYPPGFYGFPAFNIPNPEFTDFGPSYPHGTNMDYTQKLDQATIVEFEKNVVLWSQKYKYNVLNLEDKLVLDEYLFNPNGKVEVPQMVKKPVNSRSLYQNQRSERQGYPPYNSLGEKEKMKWYKLWDRVNQRQRHQFEDGLIRFKTNKNFS</sequence>
<dbReference type="AlphaFoldDB" id="A0AAE9IVX1"/>
<evidence type="ECO:0000256" key="1">
    <source>
        <dbReference type="SAM" id="MobiDB-lite"/>
    </source>
</evidence>
<evidence type="ECO:0000313" key="3">
    <source>
        <dbReference type="Proteomes" id="UP000827892"/>
    </source>
</evidence>
<protein>
    <submittedName>
        <fullName evidence="2">Uncharacterized protein</fullName>
    </submittedName>
</protein>
<feature type="region of interest" description="Disordered" evidence="1">
    <location>
        <begin position="286"/>
        <end position="305"/>
    </location>
</feature>
<evidence type="ECO:0000313" key="2">
    <source>
        <dbReference type="EMBL" id="ULU08237.1"/>
    </source>
</evidence>
<name>A0AAE9IVX1_CAEBR</name>
<accession>A0AAE9IVX1</accession>
<gene>
    <name evidence="2" type="ORF">L3Y34_019400</name>
</gene>
<proteinExistence type="predicted"/>